<keyword evidence="2" id="KW-0472">Membrane</keyword>
<keyword evidence="4" id="KW-1185">Reference proteome</keyword>
<feature type="compositionally biased region" description="Low complexity" evidence="1">
    <location>
        <begin position="11"/>
        <end position="20"/>
    </location>
</feature>
<accession>A0ABQ4DMZ1</accession>
<evidence type="ECO:0000256" key="1">
    <source>
        <dbReference type="SAM" id="MobiDB-lite"/>
    </source>
</evidence>
<name>A0ABQ4DMZ1_9CELL</name>
<proteinExistence type="predicted"/>
<organism evidence="3 4">
    <name type="scientific">Cellulomonas phragmiteti</name>
    <dbReference type="NCBI Taxonomy" id="478780"/>
    <lineage>
        <taxon>Bacteria</taxon>
        <taxon>Bacillati</taxon>
        <taxon>Actinomycetota</taxon>
        <taxon>Actinomycetes</taxon>
        <taxon>Micrococcales</taxon>
        <taxon>Cellulomonadaceae</taxon>
        <taxon>Cellulomonas</taxon>
    </lineage>
</organism>
<reference evidence="3 4" key="1">
    <citation type="submission" date="2021-01" db="EMBL/GenBank/DDBJ databases">
        <title>Whole genome shotgun sequence of Cellulomonas phragmiteti NBRC 110785.</title>
        <authorList>
            <person name="Komaki H."/>
            <person name="Tamura T."/>
        </authorList>
    </citation>
    <scope>NUCLEOTIDE SEQUENCE [LARGE SCALE GENOMIC DNA]</scope>
    <source>
        <strain evidence="3 4">NBRC 110785</strain>
    </source>
</reference>
<keyword evidence="2" id="KW-1133">Transmembrane helix</keyword>
<dbReference type="Proteomes" id="UP000614741">
    <property type="component" value="Unassembled WGS sequence"/>
</dbReference>
<sequence>MTLDEVPVPPARAVGPVEPGRPGRGTESDAMSAGPLIGMIEWMLLAVLLCWALRRLVRARDEVRAAPASPVPPAGVDGIDGVDEVDEVDGPRCAAGHPARHDVVRTTVPGTHAVGVVLCARCDRLPCGRCGRPLAATAVTCPCGASPPPPSDRWPH</sequence>
<keyword evidence="2" id="KW-0812">Transmembrane</keyword>
<feature type="region of interest" description="Disordered" evidence="1">
    <location>
        <begin position="1"/>
        <end position="29"/>
    </location>
</feature>
<feature type="transmembrane region" description="Helical" evidence="2">
    <location>
        <begin position="33"/>
        <end position="53"/>
    </location>
</feature>
<dbReference type="EMBL" id="BONP01000014">
    <property type="protein sequence ID" value="GIG40713.1"/>
    <property type="molecule type" value="Genomic_DNA"/>
</dbReference>
<protein>
    <submittedName>
        <fullName evidence="3">Uncharacterized protein</fullName>
    </submittedName>
</protein>
<gene>
    <name evidence="3" type="ORF">Cph01nite_24750</name>
</gene>
<evidence type="ECO:0000256" key="2">
    <source>
        <dbReference type="SAM" id="Phobius"/>
    </source>
</evidence>
<evidence type="ECO:0000313" key="3">
    <source>
        <dbReference type="EMBL" id="GIG40713.1"/>
    </source>
</evidence>
<comment type="caution">
    <text evidence="3">The sequence shown here is derived from an EMBL/GenBank/DDBJ whole genome shotgun (WGS) entry which is preliminary data.</text>
</comment>
<evidence type="ECO:0000313" key="4">
    <source>
        <dbReference type="Proteomes" id="UP000614741"/>
    </source>
</evidence>